<reference evidence="3 4" key="1">
    <citation type="submission" date="2014-10" db="EMBL/GenBank/DDBJ databases">
        <title>Pedobacter Kyungheensis.</title>
        <authorList>
            <person name="Anderson B.M."/>
            <person name="Newman J.D."/>
        </authorList>
    </citation>
    <scope>NUCLEOTIDE SEQUENCE [LARGE SCALE GENOMIC DNA]</scope>
    <source>
        <strain evidence="3 4">KACC 16221</strain>
    </source>
</reference>
<dbReference type="InterPro" id="IPR013320">
    <property type="entry name" value="ConA-like_dom_sf"/>
</dbReference>
<dbReference type="Pfam" id="PF00722">
    <property type="entry name" value="Glyco_hydro_16"/>
    <property type="match status" value="1"/>
</dbReference>
<dbReference type="InterPro" id="IPR050546">
    <property type="entry name" value="Glycosyl_Hydrlase_16"/>
</dbReference>
<keyword evidence="4" id="KW-1185">Reference proteome</keyword>
<protein>
    <recommendedName>
        <fullName evidence="2">GH16 domain-containing protein</fullName>
    </recommendedName>
</protein>
<evidence type="ECO:0000259" key="2">
    <source>
        <dbReference type="PROSITE" id="PS51762"/>
    </source>
</evidence>
<dbReference type="Proteomes" id="UP000031246">
    <property type="component" value="Unassembled WGS sequence"/>
</dbReference>
<dbReference type="GO" id="GO:0005975">
    <property type="term" value="P:carbohydrate metabolic process"/>
    <property type="evidence" value="ECO:0007669"/>
    <property type="project" value="InterPro"/>
</dbReference>
<gene>
    <name evidence="3" type="ORF">OC25_19015</name>
</gene>
<dbReference type="PANTHER" id="PTHR10963">
    <property type="entry name" value="GLYCOSYL HYDROLASE-RELATED"/>
    <property type="match status" value="1"/>
</dbReference>
<dbReference type="AlphaFoldDB" id="A0A0C1D4G4"/>
<comment type="similarity">
    <text evidence="1">Belongs to the glycosyl hydrolase 16 family.</text>
</comment>
<dbReference type="RefSeq" id="WP_039479379.1">
    <property type="nucleotide sequence ID" value="NZ_JSYN01000025.1"/>
</dbReference>
<feature type="domain" description="GH16" evidence="2">
    <location>
        <begin position="43"/>
        <end position="273"/>
    </location>
</feature>
<comment type="caution">
    <text evidence="3">The sequence shown here is derived from an EMBL/GenBank/DDBJ whole genome shotgun (WGS) entry which is preliminary data.</text>
</comment>
<dbReference type="SUPFAM" id="SSF49899">
    <property type="entry name" value="Concanavalin A-like lectins/glucanases"/>
    <property type="match status" value="1"/>
</dbReference>
<dbReference type="PROSITE" id="PS51257">
    <property type="entry name" value="PROKAR_LIPOPROTEIN"/>
    <property type="match status" value="1"/>
</dbReference>
<dbReference type="PANTHER" id="PTHR10963:SF55">
    <property type="entry name" value="GLYCOSIDE HYDROLASE FAMILY 16 PROTEIN"/>
    <property type="match status" value="1"/>
</dbReference>
<dbReference type="InterPro" id="IPR000757">
    <property type="entry name" value="Beta-glucanase-like"/>
</dbReference>
<dbReference type="CDD" id="cd00413">
    <property type="entry name" value="Glyco_hydrolase_16"/>
    <property type="match status" value="1"/>
</dbReference>
<evidence type="ECO:0000313" key="3">
    <source>
        <dbReference type="EMBL" id="KIA91886.1"/>
    </source>
</evidence>
<evidence type="ECO:0000313" key="4">
    <source>
        <dbReference type="Proteomes" id="UP000031246"/>
    </source>
</evidence>
<dbReference type="Gene3D" id="2.60.120.200">
    <property type="match status" value="1"/>
</dbReference>
<sequence length="273" mass="30094">MKNSVSILITILLLSCAKKNDVPEPPTLPSKTDPFLQKPLKPADFIGLMTPVFSDDFNGTTIDASKWSYRADGSVRGYATVSGSKTISLDGKGNLVVQTIKDADGKYYVGQLSTDGKFSQKYGYFECRAKMQKSLGTHSSFWLQTNTMGSQADNALAVGAEVDIFEYLKPNPNATYHTVHWGGYGATHKSESKIVPSETISDGNFHTFGLLWNNVEYVFFVDGTEVFRTSKGLSGIAEYMILSTELTGFGGDYTKGVYPDEVVFDYVKTYQFK</sequence>
<name>A0A0C1D4G4_9SPHI</name>
<dbReference type="GO" id="GO:0004553">
    <property type="term" value="F:hydrolase activity, hydrolyzing O-glycosyl compounds"/>
    <property type="evidence" value="ECO:0007669"/>
    <property type="project" value="InterPro"/>
</dbReference>
<proteinExistence type="inferred from homology"/>
<dbReference type="PROSITE" id="PS51762">
    <property type="entry name" value="GH16_2"/>
    <property type="match status" value="1"/>
</dbReference>
<accession>A0A0C1D4G4</accession>
<organism evidence="3 4">
    <name type="scientific">Pedobacter kyungheensis</name>
    <dbReference type="NCBI Taxonomy" id="1069985"/>
    <lineage>
        <taxon>Bacteria</taxon>
        <taxon>Pseudomonadati</taxon>
        <taxon>Bacteroidota</taxon>
        <taxon>Sphingobacteriia</taxon>
        <taxon>Sphingobacteriales</taxon>
        <taxon>Sphingobacteriaceae</taxon>
        <taxon>Pedobacter</taxon>
    </lineage>
</organism>
<dbReference type="OrthoDB" id="1421570at2"/>
<evidence type="ECO:0000256" key="1">
    <source>
        <dbReference type="ARBA" id="ARBA00006865"/>
    </source>
</evidence>
<dbReference type="EMBL" id="JSYN01000025">
    <property type="protein sequence ID" value="KIA91886.1"/>
    <property type="molecule type" value="Genomic_DNA"/>
</dbReference>